<dbReference type="EMBL" id="VRSX01000002">
    <property type="protein sequence ID" value="TXK13983.1"/>
    <property type="molecule type" value="Genomic_DNA"/>
</dbReference>
<name>A0A5C8I7R5_9MICO</name>
<comment type="caution">
    <text evidence="1">The sequence shown here is derived from an EMBL/GenBank/DDBJ whole genome shotgun (WGS) entry which is preliminary data.</text>
</comment>
<dbReference type="NCBIfam" id="NF005115">
    <property type="entry name" value="PRK06547.1"/>
    <property type="match status" value="1"/>
</dbReference>
<dbReference type="InterPro" id="IPR027417">
    <property type="entry name" value="P-loop_NTPase"/>
</dbReference>
<sequence>MHSSADPVAGALAAAADLLAPALLDARVTLIDGRSGAGKTSLAALLSARLPQVQVLALDALYPGWDGLEQGVEAVLHGVLEALARGEEGHWRRWDWAKERPAEAHAVDPARPLIVEGSGILTPQTAALADVRVWLRSPAASRKARALARDGEAYRPHWDRWAGQEEQHLRTDEPERWATHVLDVP</sequence>
<evidence type="ECO:0000313" key="1">
    <source>
        <dbReference type="EMBL" id="TXK13983.1"/>
    </source>
</evidence>
<evidence type="ECO:0008006" key="3">
    <source>
        <dbReference type="Google" id="ProtNLM"/>
    </source>
</evidence>
<proteinExistence type="predicted"/>
<accession>A0A5C8I7R5</accession>
<dbReference type="OrthoDB" id="3237545at2"/>
<organism evidence="1 2">
    <name type="scientific">Microbacterium saccharophilum</name>
    <dbReference type="NCBI Taxonomy" id="1213358"/>
    <lineage>
        <taxon>Bacteria</taxon>
        <taxon>Bacillati</taxon>
        <taxon>Actinomycetota</taxon>
        <taxon>Actinomycetes</taxon>
        <taxon>Micrococcales</taxon>
        <taxon>Microbacteriaceae</taxon>
        <taxon>Microbacterium</taxon>
    </lineage>
</organism>
<dbReference type="Gene3D" id="3.40.50.300">
    <property type="entry name" value="P-loop containing nucleotide triphosphate hydrolases"/>
    <property type="match status" value="1"/>
</dbReference>
<gene>
    <name evidence="1" type="ORF">FVP74_05145</name>
</gene>
<protein>
    <recommendedName>
        <fullName evidence="3">ATP-binding protein</fullName>
    </recommendedName>
</protein>
<evidence type="ECO:0000313" key="2">
    <source>
        <dbReference type="Proteomes" id="UP000321949"/>
    </source>
</evidence>
<dbReference type="SUPFAM" id="SSF52540">
    <property type="entry name" value="P-loop containing nucleoside triphosphate hydrolases"/>
    <property type="match status" value="1"/>
</dbReference>
<dbReference type="RefSeq" id="WP_147049208.1">
    <property type="nucleotide sequence ID" value="NZ_BKAH01000001.1"/>
</dbReference>
<dbReference type="AlphaFoldDB" id="A0A5C8I7R5"/>
<keyword evidence="2" id="KW-1185">Reference proteome</keyword>
<dbReference type="Proteomes" id="UP000321949">
    <property type="component" value="Unassembled WGS sequence"/>
</dbReference>
<reference evidence="1 2" key="1">
    <citation type="submission" date="2019-08" db="EMBL/GenBank/DDBJ databases">
        <authorList>
            <person name="Dong K."/>
        </authorList>
    </citation>
    <scope>NUCLEOTIDE SEQUENCE [LARGE SCALE GENOMIC DNA]</scope>
    <source>
        <strain evidence="1 2">K-1</strain>
    </source>
</reference>